<feature type="transmembrane region" description="Helical" evidence="7">
    <location>
        <begin position="242"/>
        <end position="260"/>
    </location>
</feature>
<comment type="similarity">
    <text evidence="2">Belongs to the CRT-like transporter family.</text>
</comment>
<gene>
    <name evidence="9" type="ORF">D915_005893</name>
</gene>
<keyword evidence="8" id="KW-0732">Signal</keyword>
<feature type="transmembrane region" description="Helical" evidence="7">
    <location>
        <begin position="115"/>
        <end position="138"/>
    </location>
</feature>
<dbReference type="AlphaFoldDB" id="A0A4E0RZQ9"/>
<feature type="transmembrane region" description="Helical" evidence="7">
    <location>
        <begin position="349"/>
        <end position="367"/>
    </location>
</feature>
<feature type="transmembrane region" description="Helical" evidence="7">
    <location>
        <begin position="54"/>
        <end position="74"/>
    </location>
</feature>
<dbReference type="Proteomes" id="UP000230066">
    <property type="component" value="Unassembled WGS sequence"/>
</dbReference>
<comment type="subcellular location">
    <subcellularLocation>
        <location evidence="1">Membrane</location>
        <topology evidence="1">Multi-pass membrane protein</topology>
    </subcellularLocation>
</comment>
<evidence type="ECO:0000256" key="6">
    <source>
        <dbReference type="ARBA" id="ARBA00023136"/>
    </source>
</evidence>
<evidence type="ECO:0000256" key="8">
    <source>
        <dbReference type="SAM" id="SignalP"/>
    </source>
</evidence>
<keyword evidence="10" id="KW-1185">Reference proteome</keyword>
<dbReference type="GO" id="GO:0016020">
    <property type="term" value="C:membrane"/>
    <property type="evidence" value="ECO:0007669"/>
    <property type="project" value="UniProtKB-SubCell"/>
</dbReference>
<feature type="transmembrane region" description="Helical" evidence="7">
    <location>
        <begin position="280"/>
        <end position="299"/>
    </location>
</feature>
<organism evidence="9 10">
    <name type="scientific">Fasciola hepatica</name>
    <name type="common">Liver fluke</name>
    <dbReference type="NCBI Taxonomy" id="6192"/>
    <lineage>
        <taxon>Eukaryota</taxon>
        <taxon>Metazoa</taxon>
        <taxon>Spiralia</taxon>
        <taxon>Lophotrochozoa</taxon>
        <taxon>Platyhelminthes</taxon>
        <taxon>Trematoda</taxon>
        <taxon>Digenea</taxon>
        <taxon>Plagiorchiida</taxon>
        <taxon>Echinostomata</taxon>
        <taxon>Echinostomatoidea</taxon>
        <taxon>Fasciolidae</taxon>
        <taxon>Fasciola</taxon>
    </lineage>
</organism>
<dbReference type="PANTHER" id="PTHR13146:SF8">
    <property type="entry name" value="SOLUTE CARRIER FAMILY 35 MEMBER F6"/>
    <property type="match status" value="1"/>
</dbReference>
<sequence length="412" mass="45957">MMFSVRSAILIFCMLLAGTTNTITRKMCFDSSAAGVANKSANGTRTIHPYNKPWFQTFTMFLGEIQCFVVFFIIRLCNVQQEINSSYQKNASLKLRYPYQFMPYCTKLLKRTLHWIFLVLSCCDLLATIISGIGLLYIDASIWQMMRGSLIIFAGLISVVFLRRKLQPFHWTGMFITMLGLVLVGSKSIFGNETNKHSPLQSALGVTLVLVGALTSAAQMIVEEIYMQRHGYHPLQALGAEGVYGTIVVGFVALPIVHWIPGSDINGSYENVLDALVQIGSNTTLLVNSILYLISMAWFNYCGFEIARTLSTVHRTLIDALRTAFVWITGLILYYAVGQQFGEPFSAGWGLIEMCGFALLLIGTMIYNQVMDLSFIRGCNRLPVQENVTMTKLNSHPDDAVVSESPEYLTAV</sequence>
<evidence type="ECO:0000256" key="3">
    <source>
        <dbReference type="ARBA" id="ARBA00022448"/>
    </source>
</evidence>
<feature type="transmembrane region" description="Helical" evidence="7">
    <location>
        <begin position="320"/>
        <end position="337"/>
    </location>
</feature>
<feature type="transmembrane region" description="Helical" evidence="7">
    <location>
        <begin position="144"/>
        <end position="162"/>
    </location>
</feature>
<protein>
    <submittedName>
        <fullName evidence="9">Solute carrier family 35 member F6</fullName>
    </submittedName>
</protein>
<feature type="transmembrane region" description="Helical" evidence="7">
    <location>
        <begin position="202"/>
        <end position="222"/>
    </location>
</feature>
<evidence type="ECO:0000313" key="9">
    <source>
        <dbReference type="EMBL" id="THD22800.1"/>
    </source>
</evidence>
<dbReference type="EMBL" id="JXXN02002518">
    <property type="protein sequence ID" value="THD22800.1"/>
    <property type="molecule type" value="Genomic_DNA"/>
</dbReference>
<evidence type="ECO:0000313" key="10">
    <source>
        <dbReference type="Proteomes" id="UP000230066"/>
    </source>
</evidence>
<evidence type="ECO:0000256" key="4">
    <source>
        <dbReference type="ARBA" id="ARBA00022692"/>
    </source>
</evidence>
<evidence type="ECO:0000256" key="2">
    <source>
        <dbReference type="ARBA" id="ARBA00006690"/>
    </source>
</evidence>
<keyword evidence="4 7" id="KW-0812">Transmembrane</keyword>
<dbReference type="SUPFAM" id="SSF103481">
    <property type="entry name" value="Multidrug resistance efflux transporter EmrE"/>
    <property type="match status" value="1"/>
</dbReference>
<dbReference type="PANTHER" id="PTHR13146">
    <property type="match status" value="1"/>
</dbReference>
<feature type="transmembrane region" description="Helical" evidence="7">
    <location>
        <begin position="169"/>
        <end position="190"/>
    </location>
</feature>
<evidence type="ECO:0000256" key="7">
    <source>
        <dbReference type="SAM" id="Phobius"/>
    </source>
</evidence>
<comment type="caution">
    <text evidence="9">The sequence shown here is derived from an EMBL/GenBank/DDBJ whole genome shotgun (WGS) entry which is preliminary data.</text>
</comment>
<evidence type="ECO:0000256" key="5">
    <source>
        <dbReference type="ARBA" id="ARBA00022989"/>
    </source>
</evidence>
<proteinExistence type="inferred from homology"/>
<reference evidence="9" key="1">
    <citation type="submission" date="2019-03" db="EMBL/GenBank/DDBJ databases">
        <title>Improved annotation for the trematode Fasciola hepatica.</title>
        <authorList>
            <person name="Choi Y.-J."/>
            <person name="Martin J."/>
            <person name="Mitreva M."/>
        </authorList>
    </citation>
    <scope>NUCLEOTIDE SEQUENCE [LARGE SCALE GENOMIC DNA]</scope>
</reference>
<evidence type="ECO:0000256" key="1">
    <source>
        <dbReference type="ARBA" id="ARBA00004141"/>
    </source>
</evidence>
<feature type="signal peptide" evidence="8">
    <location>
        <begin position="1"/>
        <end position="24"/>
    </location>
</feature>
<keyword evidence="6 7" id="KW-0472">Membrane</keyword>
<name>A0A4E0RZQ9_FASHE</name>
<keyword evidence="3" id="KW-0813">Transport</keyword>
<dbReference type="Pfam" id="PF08627">
    <property type="entry name" value="CRT-like"/>
    <property type="match status" value="1"/>
</dbReference>
<dbReference type="InterPro" id="IPR037185">
    <property type="entry name" value="EmrE-like"/>
</dbReference>
<dbReference type="InterPro" id="IPR013936">
    <property type="entry name" value="CRT-like"/>
</dbReference>
<feature type="chain" id="PRO_5020033647" evidence="8">
    <location>
        <begin position="25"/>
        <end position="412"/>
    </location>
</feature>
<accession>A0A4E0RZQ9</accession>
<keyword evidence="5 7" id="KW-1133">Transmembrane helix</keyword>